<proteinExistence type="predicted"/>
<keyword evidence="2" id="KW-1185">Reference proteome</keyword>
<dbReference type="AlphaFoldDB" id="A0AAE1BEZ8"/>
<dbReference type="EMBL" id="JAWQEG010009012">
    <property type="protein sequence ID" value="KAK3849290.1"/>
    <property type="molecule type" value="Genomic_DNA"/>
</dbReference>
<protein>
    <submittedName>
        <fullName evidence="1">Uncharacterized protein</fullName>
    </submittedName>
</protein>
<sequence>MTITAATVAGTAGLTNYSTSITSSTSGDTSSPAGVNITSITVPFPNATVAAVTARDIIHAGNDSSTADAAKTITSAAAATTAAATCLDAFHEPRYVPRTDASKLEAPFLSKVFYISHTKKTQFGNKTGGQPQMVYPAIARFGNVEPASQPATVARQTNSRVMVHRSHSPLPSNVREVTQSSGNCLTCDSPMTSLRPPTH</sequence>
<dbReference type="Proteomes" id="UP001286313">
    <property type="component" value="Unassembled WGS sequence"/>
</dbReference>
<accession>A0AAE1BEZ8</accession>
<organism evidence="1 2">
    <name type="scientific">Petrolisthes cinctipes</name>
    <name type="common">Flat porcelain crab</name>
    <dbReference type="NCBI Taxonomy" id="88211"/>
    <lineage>
        <taxon>Eukaryota</taxon>
        <taxon>Metazoa</taxon>
        <taxon>Ecdysozoa</taxon>
        <taxon>Arthropoda</taxon>
        <taxon>Crustacea</taxon>
        <taxon>Multicrustacea</taxon>
        <taxon>Malacostraca</taxon>
        <taxon>Eumalacostraca</taxon>
        <taxon>Eucarida</taxon>
        <taxon>Decapoda</taxon>
        <taxon>Pleocyemata</taxon>
        <taxon>Anomura</taxon>
        <taxon>Galatheoidea</taxon>
        <taxon>Porcellanidae</taxon>
        <taxon>Petrolisthes</taxon>
    </lineage>
</organism>
<evidence type="ECO:0000313" key="2">
    <source>
        <dbReference type="Proteomes" id="UP001286313"/>
    </source>
</evidence>
<evidence type="ECO:0000313" key="1">
    <source>
        <dbReference type="EMBL" id="KAK3849290.1"/>
    </source>
</evidence>
<reference evidence="1" key="1">
    <citation type="submission" date="2023-10" db="EMBL/GenBank/DDBJ databases">
        <title>Genome assemblies of two species of porcelain crab, Petrolisthes cinctipes and Petrolisthes manimaculis (Anomura: Porcellanidae).</title>
        <authorList>
            <person name="Angst P."/>
        </authorList>
    </citation>
    <scope>NUCLEOTIDE SEQUENCE</scope>
    <source>
        <strain evidence="1">PB745_01</strain>
        <tissue evidence="1">Gill</tissue>
    </source>
</reference>
<gene>
    <name evidence="1" type="ORF">Pcinc_043950</name>
</gene>
<comment type="caution">
    <text evidence="1">The sequence shown here is derived from an EMBL/GenBank/DDBJ whole genome shotgun (WGS) entry which is preliminary data.</text>
</comment>
<name>A0AAE1BEZ8_PETCI</name>